<dbReference type="GO" id="GO:0051225">
    <property type="term" value="P:spindle assembly"/>
    <property type="evidence" value="ECO:0007669"/>
    <property type="project" value="TreeGrafter"/>
</dbReference>
<evidence type="ECO:0008006" key="5">
    <source>
        <dbReference type="Google" id="ProtNLM"/>
    </source>
</evidence>
<feature type="region of interest" description="Disordered" evidence="2">
    <location>
        <begin position="1"/>
        <end position="72"/>
    </location>
</feature>
<gene>
    <name evidence="3" type="ORF">SSX86_010729</name>
</gene>
<dbReference type="EMBL" id="JBCNJP010000012">
    <property type="protein sequence ID" value="KAK9070328.1"/>
    <property type="molecule type" value="Genomic_DNA"/>
</dbReference>
<dbReference type="PANTHER" id="PTHR31807:SF27">
    <property type="entry name" value="QWRF MOTIF-CONTAINING PROTEIN 7"/>
    <property type="match status" value="1"/>
</dbReference>
<accession>A0AAP0DFU2</accession>
<evidence type="ECO:0000256" key="2">
    <source>
        <dbReference type="SAM" id="MobiDB-lite"/>
    </source>
</evidence>
<dbReference type="InterPro" id="IPR007573">
    <property type="entry name" value="QWRF"/>
</dbReference>
<evidence type="ECO:0000313" key="4">
    <source>
        <dbReference type="Proteomes" id="UP001408789"/>
    </source>
</evidence>
<evidence type="ECO:0000313" key="3">
    <source>
        <dbReference type="EMBL" id="KAK9070328.1"/>
    </source>
</evidence>
<organism evidence="3 4">
    <name type="scientific">Deinandra increscens subsp. villosa</name>
    <dbReference type="NCBI Taxonomy" id="3103831"/>
    <lineage>
        <taxon>Eukaryota</taxon>
        <taxon>Viridiplantae</taxon>
        <taxon>Streptophyta</taxon>
        <taxon>Embryophyta</taxon>
        <taxon>Tracheophyta</taxon>
        <taxon>Spermatophyta</taxon>
        <taxon>Magnoliopsida</taxon>
        <taxon>eudicotyledons</taxon>
        <taxon>Gunneridae</taxon>
        <taxon>Pentapetalae</taxon>
        <taxon>asterids</taxon>
        <taxon>campanulids</taxon>
        <taxon>Asterales</taxon>
        <taxon>Asteraceae</taxon>
        <taxon>Asteroideae</taxon>
        <taxon>Heliantheae alliance</taxon>
        <taxon>Madieae</taxon>
        <taxon>Madiinae</taxon>
        <taxon>Deinandra</taxon>
    </lineage>
</organism>
<dbReference type="GO" id="GO:0005737">
    <property type="term" value="C:cytoplasm"/>
    <property type="evidence" value="ECO:0007669"/>
    <property type="project" value="TreeGrafter"/>
</dbReference>
<feature type="compositionally biased region" description="Pro residues" evidence="2">
    <location>
        <begin position="125"/>
        <end position="137"/>
    </location>
</feature>
<dbReference type="Pfam" id="PF04484">
    <property type="entry name" value="QWRF"/>
    <property type="match status" value="1"/>
</dbReference>
<name>A0AAP0DFU2_9ASTR</name>
<reference evidence="3 4" key="1">
    <citation type="submission" date="2024-04" db="EMBL/GenBank/DDBJ databases">
        <title>The reference genome of an endangered Asteraceae, Deinandra increscens subsp. villosa, native to the Central Coast of California.</title>
        <authorList>
            <person name="Guilliams M."/>
            <person name="Hasenstab-Lehman K."/>
            <person name="Meyer R."/>
            <person name="Mcevoy S."/>
        </authorList>
    </citation>
    <scope>NUCLEOTIDE SEQUENCE [LARGE SCALE GENOMIC DNA]</scope>
    <source>
        <tissue evidence="3">Leaf</tissue>
    </source>
</reference>
<dbReference type="Proteomes" id="UP001408789">
    <property type="component" value="Unassembled WGS sequence"/>
</dbReference>
<evidence type="ECO:0000256" key="1">
    <source>
        <dbReference type="ARBA" id="ARBA00010016"/>
    </source>
</evidence>
<feature type="region of interest" description="Disordered" evidence="2">
    <location>
        <begin position="95"/>
        <end position="146"/>
    </location>
</feature>
<feature type="compositionally biased region" description="Low complexity" evidence="2">
    <location>
        <begin position="34"/>
        <end position="64"/>
    </location>
</feature>
<comment type="similarity">
    <text evidence="1">Belongs to the QWRF family.</text>
</comment>
<protein>
    <recommendedName>
        <fullName evidence="5">QWRF motif-containing protein 7</fullName>
    </recommendedName>
</protein>
<keyword evidence="4" id="KW-1185">Reference proteome</keyword>
<dbReference type="AlphaFoldDB" id="A0AAP0DFU2"/>
<dbReference type="GO" id="GO:0005880">
    <property type="term" value="C:nuclear microtubule"/>
    <property type="evidence" value="ECO:0007669"/>
    <property type="project" value="TreeGrafter"/>
</dbReference>
<dbReference type="PANTHER" id="PTHR31807">
    <property type="entry name" value="AUGMIN FAMILY MEMBER"/>
    <property type="match status" value="1"/>
</dbReference>
<dbReference type="GO" id="GO:0008017">
    <property type="term" value="F:microtubule binding"/>
    <property type="evidence" value="ECO:0007669"/>
    <property type="project" value="TreeGrafter"/>
</dbReference>
<sequence>MDHLPHSGGRHHHLPPAGKQPPLPFLTRCKSQNPSTSPPLTTSITSSKPNTFTKSRSISSTTKTKNQKEPELNHFMIHHSDPMTMNACAGAKKKPAQDVGSKMLPRRKPTSPSAWALSPGRVAPCPSPPVLVKPPSPGGKTTRGGISGVLKYFKQKKALTSKDSDERNLKSMNNRLLQWRFANARAETTMSAVKAVAEKKMFNAWLEILAIRNSNMVKRMEAQKLKNRIKLYRIMNSQMFLLEKWSRIEARNFEAVGRVVRKLTVASINIPLLHDSKGDISAVSDVLDTANTLLADIETMIMNLSYQAERSCYLLTELSIVARQEHESLAELQSWMTIVALLKDRDKSLRTHLLQTK</sequence>
<comment type="caution">
    <text evidence="3">The sequence shown here is derived from an EMBL/GenBank/DDBJ whole genome shotgun (WGS) entry which is preliminary data.</text>
</comment>
<proteinExistence type="inferred from homology"/>